<dbReference type="AlphaFoldDB" id="A0A7G9T8D6"/>
<evidence type="ECO:0000313" key="2">
    <source>
        <dbReference type="EMBL" id="QNN76361.1"/>
    </source>
</evidence>
<name>A0A7G9T8D6_PSEMX</name>
<reference evidence="2 3" key="1">
    <citation type="submission" date="2020-08" db="EMBL/GenBank/DDBJ databases">
        <title>Streptomycin Non-resistant strain, P. mexicana.</title>
        <authorList>
            <person name="Ganesh-Kumar S."/>
            <person name="Zhe T."/>
            <person name="Yu Z."/>
            <person name="Min Y."/>
        </authorList>
    </citation>
    <scope>NUCLEOTIDE SEQUENCE [LARGE SCALE GENOMIC DNA]</scope>
    <source>
        <strain evidence="2 3">GTZY2</strain>
    </source>
</reference>
<feature type="region of interest" description="Disordered" evidence="1">
    <location>
        <begin position="155"/>
        <end position="186"/>
    </location>
</feature>
<dbReference type="GeneID" id="81471367"/>
<protein>
    <submittedName>
        <fullName evidence="2">Uncharacterized protein</fullName>
    </submittedName>
</protein>
<gene>
    <name evidence="2" type="ORF">IAE60_10330</name>
</gene>
<evidence type="ECO:0000313" key="3">
    <source>
        <dbReference type="Proteomes" id="UP000515838"/>
    </source>
</evidence>
<dbReference type="EMBL" id="CP060731">
    <property type="protein sequence ID" value="QNN76361.1"/>
    <property type="molecule type" value="Genomic_DNA"/>
</dbReference>
<organism evidence="2 3">
    <name type="scientific">Pseudoxanthomonas mexicana</name>
    <dbReference type="NCBI Taxonomy" id="128785"/>
    <lineage>
        <taxon>Bacteria</taxon>
        <taxon>Pseudomonadati</taxon>
        <taxon>Pseudomonadota</taxon>
        <taxon>Gammaproteobacteria</taxon>
        <taxon>Lysobacterales</taxon>
        <taxon>Lysobacteraceae</taxon>
        <taxon>Pseudoxanthomonas</taxon>
    </lineage>
</organism>
<sequence>MKPLLLELARADLIVVYRVKARGWIWFPAYAQLHNVHPKEAKSTCPPPPIDERIPQEPGFVPLESNASSIAAINILFAAEADSTGEASENNGAQEMPLHKDSPRAPGRPMHPKIPVFASDSSFYISASTDQFFTASNTSRTQHTAADGRPFVELSEEERRSDLQQRMRLKSSPTSTTEPVIPHGPITQALDEAAGACTTSE</sequence>
<evidence type="ECO:0000256" key="1">
    <source>
        <dbReference type="SAM" id="MobiDB-lite"/>
    </source>
</evidence>
<dbReference type="Proteomes" id="UP000515838">
    <property type="component" value="Chromosome"/>
</dbReference>
<accession>A0A7G9T8D6</accession>
<dbReference type="RefSeq" id="WP_187572181.1">
    <property type="nucleotide sequence ID" value="NZ_CP060731.1"/>
</dbReference>
<proteinExistence type="predicted"/>